<keyword evidence="3 7" id="KW-0560">Oxidoreductase</keyword>
<dbReference type="HOGENOM" id="CLU_029471_2_1_1"/>
<feature type="binding site" evidence="5">
    <location>
        <position position="257"/>
    </location>
    <ligand>
        <name>Fe cation</name>
        <dbReference type="ChEBI" id="CHEBI:24875"/>
        <note>catalytic</note>
    </ligand>
</feature>
<evidence type="ECO:0000256" key="1">
    <source>
        <dbReference type="ARBA" id="ARBA00022723"/>
    </source>
</evidence>
<evidence type="ECO:0000259" key="6">
    <source>
        <dbReference type="PROSITE" id="PS51471"/>
    </source>
</evidence>
<protein>
    <recommendedName>
        <fullName evidence="6">Fe2OG dioxygenase domain-containing protein</fullName>
    </recommendedName>
</protein>
<dbReference type="GO" id="GO:0035515">
    <property type="term" value="F:oxidative RNA demethylase activity"/>
    <property type="evidence" value="ECO:0007669"/>
    <property type="project" value="TreeGrafter"/>
</dbReference>
<dbReference type="KEGG" id="dwi:6653101"/>
<dbReference type="InterPro" id="IPR037151">
    <property type="entry name" value="AlkB-like_sf"/>
</dbReference>
<proteinExistence type="predicted"/>
<evidence type="ECO:0000256" key="5">
    <source>
        <dbReference type="PIRSR" id="PIRSR604574-2"/>
    </source>
</evidence>
<dbReference type="Pfam" id="PF13532">
    <property type="entry name" value="2OG-FeII_Oxy_2"/>
    <property type="match status" value="1"/>
</dbReference>
<dbReference type="GO" id="GO:0005634">
    <property type="term" value="C:nucleus"/>
    <property type="evidence" value="ECO:0007669"/>
    <property type="project" value="TreeGrafter"/>
</dbReference>
<dbReference type="PROSITE" id="PS51471">
    <property type="entry name" value="FE2OG_OXY"/>
    <property type="match status" value="1"/>
</dbReference>
<evidence type="ECO:0000256" key="2">
    <source>
        <dbReference type="ARBA" id="ARBA00022964"/>
    </source>
</evidence>
<dbReference type="PANTHER" id="PTHR16557">
    <property type="entry name" value="ALKYLATED DNA REPAIR PROTEIN ALKB-RELATED"/>
    <property type="match status" value="1"/>
</dbReference>
<evidence type="ECO:0000256" key="3">
    <source>
        <dbReference type="ARBA" id="ARBA00023002"/>
    </source>
</evidence>
<dbReference type="InterPro" id="IPR005123">
    <property type="entry name" value="Oxoglu/Fe-dep_dioxygenase_dom"/>
</dbReference>
<keyword evidence="1 5" id="KW-0479">Metal-binding</keyword>
<dbReference type="eggNOG" id="KOG2731">
    <property type="taxonomic scope" value="Eukaryota"/>
</dbReference>
<feature type="domain" description="Fe2OG dioxygenase" evidence="6">
    <location>
        <begin position="179"/>
        <end position="323"/>
    </location>
</feature>
<accession>B4NPF7</accession>
<dbReference type="PhylomeDB" id="B4NPF7"/>
<reference evidence="7 8" key="1">
    <citation type="journal article" date="2007" name="Nature">
        <title>Evolution of genes and genomes on the Drosophila phylogeny.</title>
        <authorList>
            <consortium name="Drosophila 12 Genomes Consortium"/>
            <person name="Clark A.G."/>
            <person name="Eisen M.B."/>
            <person name="Smith D.R."/>
            <person name="Bergman C.M."/>
            <person name="Oliver B."/>
            <person name="Markow T.A."/>
            <person name="Kaufman T.C."/>
            <person name="Kellis M."/>
            <person name="Gelbart W."/>
            <person name="Iyer V.N."/>
            <person name="Pollard D.A."/>
            <person name="Sackton T.B."/>
            <person name="Larracuente A.M."/>
            <person name="Singh N.D."/>
            <person name="Abad J.P."/>
            <person name="Abt D.N."/>
            <person name="Adryan B."/>
            <person name="Aguade M."/>
            <person name="Akashi H."/>
            <person name="Anderson W.W."/>
            <person name="Aquadro C.F."/>
            <person name="Ardell D.H."/>
            <person name="Arguello R."/>
            <person name="Artieri C.G."/>
            <person name="Barbash D.A."/>
            <person name="Barker D."/>
            <person name="Barsanti P."/>
            <person name="Batterham P."/>
            <person name="Batzoglou S."/>
            <person name="Begun D."/>
            <person name="Bhutkar A."/>
            <person name="Blanco E."/>
            <person name="Bosak S.A."/>
            <person name="Bradley R.K."/>
            <person name="Brand A.D."/>
            <person name="Brent M.R."/>
            <person name="Brooks A.N."/>
            <person name="Brown R.H."/>
            <person name="Butlin R.K."/>
            <person name="Caggese C."/>
            <person name="Calvi B.R."/>
            <person name="Bernardo de Carvalho A."/>
            <person name="Caspi A."/>
            <person name="Castrezana S."/>
            <person name="Celniker S.E."/>
            <person name="Chang J.L."/>
            <person name="Chapple C."/>
            <person name="Chatterji S."/>
            <person name="Chinwalla A."/>
            <person name="Civetta A."/>
            <person name="Clifton S.W."/>
            <person name="Comeron J.M."/>
            <person name="Costello J.C."/>
            <person name="Coyne J.A."/>
            <person name="Daub J."/>
            <person name="David R.G."/>
            <person name="Delcher A.L."/>
            <person name="Delehaunty K."/>
            <person name="Do C.B."/>
            <person name="Ebling H."/>
            <person name="Edwards K."/>
            <person name="Eickbush T."/>
            <person name="Evans J.D."/>
            <person name="Filipski A."/>
            <person name="Findeiss S."/>
            <person name="Freyhult E."/>
            <person name="Fulton L."/>
            <person name="Fulton R."/>
            <person name="Garcia A.C."/>
            <person name="Gardiner A."/>
            <person name="Garfield D.A."/>
            <person name="Garvin B.E."/>
            <person name="Gibson G."/>
            <person name="Gilbert D."/>
            <person name="Gnerre S."/>
            <person name="Godfrey J."/>
            <person name="Good R."/>
            <person name="Gotea V."/>
            <person name="Gravely B."/>
            <person name="Greenberg A.J."/>
            <person name="Griffiths-Jones S."/>
            <person name="Gross S."/>
            <person name="Guigo R."/>
            <person name="Gustafson E.A."/>
            <person name="Haerty W."/>
            <person name="Hahn M.W."/>
            <person name="Halligan D.L."/>
            <person name="Halpern A.L."/>
            <person name="Halter G.M."/>
            <person name="Han M.V."/>
            <person name="Heger A."/>
            <person name="Hillier L."/>
            <person name="Hinrichs A.S."/>
            <person name="Holmes I."/>
            <person name="Hoskins R.A."/>
            <person name="Hubisz M.J."/>
            <person name="Hultmark D."/>
            <person name="Huntley M.A."/>
            <person name="Jaffe D.B."/>
            <person name="Jagadeeshan S."/>
            <person name="Jeck W.R."/>
            <person name="Johnson J."/>
            <person name="Jones C.D."/>
            <person name="Jordan W.C."/>
            <person name="Karpen G.H."/>
            <person name="Kataoka E."/>
            <person name="Keightley P.D."/>
            <person name="Kheradpour P."/>
            <person name="Kirkness E.F."/>
            <person name="Koerich L.B."/>
            <person name="Kristiansen K."/>
            <person name="Kudrna D."/>
            <person name="Kulathinal R.J."/>
            <person name="Kumar S."/>
            <person name="Kwok R."/>
            <person name="Lander E."/>
            <person name="Langley C.H."/>
            <person name="Lapoint R."/>
            <person name="Lazzaro B.P."/>
            <person name="Lee S.J."/>
            <person name="Levesque L."/>
            <person name="Li R."/>
            <person name="Lin C.F."/>
            <person name="Lin M.F."/>
            <person name="Lindblad-Toh K."/>
            <person name="Llopart A."/>
            <person name="Long M."/>
            <person name="Low L."/>
            <person name="Lozovsky E."/>
            <person name="Lu J."/>
            <person name="Luo M."/>
            <person name="Machado C.A."/>
            <person name="Makalowski W."/>
            <person name="Marzo M."/>
            <person name="Matsuda M."/>
            <person name="Matzkin L."/>
            <person name="McAllister B."/>
            <person name="McBride C.S."/>
            <person name="McKernan B."/>
            <person name="McKernan K."/>
            <person name="Mendez-Lago M."/>
            <person name="Minx P."/>
            <person name="Mollenhauer M.U."/>
            <person name="Montooth K."/>
            <person name="Mount S.M."/>
            <person name="Mu X."/>
            <person name="Myers E."/>
            <person name="Negre B."/>
            <person name="Newfeld S."/>
            <person name="Nielsen R."/>
            <person name="Noor M.A."/>
            <person name="O'Grady P."/>
            <person name="Pachter L."/>
            <person name="Papaceit M."/>
            <person name="Parisi M.J."/>
            <person name="Parisi M."/>
            <person name="Parts L."/>
            <person name="Pedersen J.S."/>
            <person name="Pesole G."/>
            <person name="Phillippy A.M."/>
            <person name="Ponting C.P."/>
            <person name="Pop M."/>
            <person name="Porcelli D."/>
            <person name="Powell J.R."/>
            <person name="Prohaska S."/>
            <person name="Pruitt K."/>
            <person name="Puig M."/>
            <person name="Quesneville H."/>
            <person name="Ram K.R."/>
            <person name="Rand D."/>
            <person name="Rasmussen M.D."/>
            <person name="Reed L.K."/>
            <person name="Reenan R."/>
            <person name="Reily A."/>
            <person name="Remington K.A."/>
            <person name="Rieger T.T."/>
            <person name="Ritchie M.G."/>
            <person name="Robin C."/>
            <person name="Rogers Y.H."/>
            <person name="Rohde C."/>
            <person name="Rozas J."/>
            <person name="Rubenfield M.J."/>
            <person name="Ruiz A."/>
            <person name="Russo S."/>
            <person name="Salzberg S.L."/>
            <person name="Sanchez-Gracia A."/>
            <person name="Saranga D.J."/>
            <person name="Sato H."/>
            <person name="Schaeffer S.W."/>
            <person name="Schatz M.C."/>
            <person name="Schlenke T."/>
            <person name="Schwartz R."/>
            <person name="Segarra C."/>
            <person name="Singh R.S."/>
            <person name="Sirot L."/>
            <person name="Sirota M."/>
            <person name="Sisneros N.B."/>
            <person name="Smith C.D."/>
            <person name="Smith T.F."/>
            <person name="Spieth J."/>
            <person name="Stage D.E."/>
            <person name="Stark A."/>
            <person name="Stephan W."/>
            <person name="Strausberg R.L."/>
            <person name="Strempel S."/>
            <person name="Sturgill D."/>
            <person name="Sutton G."/>
            <person name="Sutton G.G."/>
            <person name="Tao W."/>
            <person name="Teichmann S."/>
            <person name="Tobari Y.N."/>
            <person name="Tomimura Y."/>
            <person name="Tsolas J.M."/>
            <person name="Valente V.L."/>
            <person name="Venter E."/>
            <person name="Venter J.C."/>
            <person name="Vicario S."/>
            <person name="Vieira F.G."/>
            <person name="Vilella A.J."/>
            <person name="Villasante A."/>
            <person name="Walenz B."/>
            <person name="Wang J."/>
            <person name="Wasserman M."/>
            <person name="Watts T."/>
            <person name="Wilson D."/>
            <person name="Wilson R.K."/>
            <person name="Wing R.A."/>
            <person name="Wolfner M.F."/>
            <person name="Wong A."/>
            <person name="Wong G.K."/>
            <person name="Wu C.I."/>
            <person name="Wu G."/>
            <person name="Yamamoto D."/>
            <person name="Yang H.P."/>
            <person name="Yang S.P."/>
            <person name="Yorke J.A."/>
            <person name="Yoshida K."/>
            <person name="Zdobnov E."/>
            <person name="Zhang P."/>
            <person name="Zhang Y."/>
            <person name="Zimin A.V."/>
            <person name="Baldwin J."/>
            <person name="Abdouelleil A."/>
            <person name="Abdulkadir J."/>
            <person name="Abebe A."/>
            <person name="Abera B."/>
            <person name="Abreu J."/>
            <person name="Acer S.C."/>
            <person name="Aftuck L."/>
            <person name="Alexander A."/>
            <person name="An P."/>
            <person name="Anderson E."/>
            <person name="Anderson S."/>
            <person name="Arachi H."/>
            <person name="Azer M."/>
            <person name="Bachantsang P."/>
            <person name="Barry A."/>
            <person name="Bayul T."/>
            <person name="Berlin A."/>
            <person name="Bessette D."/>
            <person name="Bloom T."/>
            <person name="Blye J."/>
            <person name="Boguslavskiy L."/>
            <person name="Bonnet C."/>
            <person name="Boukhgalter B."/>
            <person name="Bourzgui I."/>
            <person name="Brown A."/>
            <person name="Cahill P."/>
            <person name="Channer S."/>
            <person name="Cheshatsang Y."/>
            <person name="Chuda L."/>
            <person name="Citroen M."/>
            <person name="Collymore A."/>
            <person name="Cooke P."/>
            <person name="Costello M."/>
            <person name="D'Aco K."/>
            <person name="Daza R."/>
            <person name="De Haan G."/>
            <person name="DeGray S."/>
            <person name="DeMaso C."/>
            <person name="Dhargay N."/>
            <person name="Dooley K."/>
            <person name="Dooley E."/>
            <person name="Doricent M."/>
            <person name="Dorje P."/>
            <person name="Dorjee K."/>
            <person name="Dupes A."/>
            <person name="Elong R."/>
            <person name="Falk J."/>
            <person name="Farina A."/>
            <person name="Faro S."/>
            <person name="Ferguson D."/>
            <person name="Fisher S."/>
            <person name="Foley C.D."/>
            <person name="Franke A."/>
            <person name="Friedrich D."/>
            <person name="Gadbois L."/>
            <person name="Gearin G."/>
            <person name="Gearin C.R."/>
            <person name="Giannoukos G."/>
            <person name="Goode T."/>
            <person name="Graham J."/>
            <person name="Grandbois E."/>
            <person name="Grewal S."/>
            <person name="Gyaltsen K."/>
            <person name="Hafez N."/>
            <person name="Hagos B."/>
            <person name="Hall J."/>
            <person name="Henson C."/>
            <person name="Hollinger A."/>
            <person name="Honan T."/>
            <person name="Huard M.D."/>
            <person name="Hughes L."/>
            <person name="Hurhula B."/>
            <person name="Husby M.E."/>
            <person name="Kamat A."/>
            <person name="Kanga B."/>
            <person name="Kashin S."/>
            <person name="Khazanovich D."/>
            <person name="Kisner P."/>
            <person name="Lance K."/>
            <person name="Lara M."/>
            <person name="Lee W."/>
            <person name="Lennon N."/>
            <person name="Letendre F."/>
            <person name="LeVine R."/>
            <person name="Lipovsky A."/>
            <person name="Liu X."/>
            <person name="Liu J."/>
            <person name="Liu S."/>
            <person name="Lokyitsang T."/>
            <person name="Lokyitsang Y."/>
            <person name="Lubonja R."/>
            <person name="Lui A."/>
            <person name="MacDonald P."/>
            <person name="Magnisalis V."/>
            <person name="Maru K."/>
            <person name="Matthews C."/>
            <person name="McCusker W."/>
            <person name="McDonough S."/>
            <person name="Mehta T."/>
            <person name="Meldrim J."/>
            <person name="Meneus L."/>
            <person name="Mihai O."/>
            <person name="Mihalev A."/>
            <person name="Mihova T."/>
            <person name="Mittelman R."/>
            <person name="Mlenga V."/>
            <person name="Montmayeur A."/>
            <person name="Mulrain L."/>
            <person name="Navidi A."/>
            <person name="Naylor J."/>
            <person name="Negash T."/>
            <person name="Nguyen T."/>
            <person name="Nguyen N."/>
            <person name="Nicol R."/>
            <person name="Norbu C."/>
            <person name="Norbu N."/>
            <person name="Novod N."/>
            <person name="O'Neill B."/>
            <person name="Osman S."/>
            <person name="Markiewicz E."/>
            <person name="Oyono O.L."/>
            <person name="Patti C."/>
            <person name="Phunkhang P."/>
            <person name="Pierre F."/>
            <person name="Priest M."/>
            <person name="Raghuraman S."/>
            <person name="Rege F."/>
            <person name="Reyes R."/>
            <person name="Rise C."/>
            <person name="Rogov P."/>
            <person name="Ross K."/>
            <person name="Ryan E."/>
            <person name="Settipalli S."/>
            <person name="Shea T."/>
            <person name="Sherpa N."/>
            <person name="Shi L."/>
            <person name="Shih D."/>
            <person name="Sparrow T."/>
            <person name="Spaulding J."/>
            <person name="Stalker J."/>
            <person name="Stange-Thomann N."/>
            <person name="Stavropoulos S."/>
            <person name="Stone C."/>
            <person name="Strader C."/>
            <person name="Tesfaye S."/>
            <person name="Thomson T."/>
            <person name="Thoulutsang Y."/>
            <person name="Thoulutsang D."/>
            <person name="Topham K."/>
            <person name="Topping I."/>
            <person name="Tsamla T."/>
            <person name="Vassiliev H."/>
            <person name="Vo A."/>
            <person name="Wangchuk T."/>
            <person name="Wangdi T."/>
            <person name="Weiand M."/>
            <person name="Wilkinson J."/>
            <person name="Wilson A."/>
            <person name="Yadav S."/>
            <person name="Young G."/>
            <person name="Yu Q."/>
            <person name="Zembek L."/>
            <person name="Zhong D."/>
            <person name="Zimmer A."/>
            <person name="Zwirko Z."/>
            <person name="Jaffe D.B."/>
            <person name="Alvarez P."/>
            <person name="Brockman W."/>
            <person name="Butler J."/>
            <person name="Chin C."/>
            <person name="Gnerre S."/>
            <person name="Grabherr M."/>
            <person name="Kleber M."/>
            <person name="Mauceli E."/>
            <person name="MacCallum I."/>
        </authorList>
    </citation>
    <scope>NUCLEOTIDE SEQUENCE [LARGE SCALE GENOMIC DNA]</scope>
    <source>
        <strain evidence="8">Tucson 14030-0811.24</strain>
    </source>
</reference>
<dbReference type="Gene3D" id="2.60.120.590">
    <property type="entry name" value="Alpha-ketoglutarate-dependent dioxygenase AlkB-like"/>
    <property type="match status" value="1"/>
</dbReference>
<keyword evidence="2" id="KW-0223">Dioxygenase</keyword>
<keyword evidence="8" id="KW-1185">Reference proteome</keyword>
<comment type="cofactor">
    <cofactor evidence="5">
        <name>Fe(2+)</name>
        <dbReference type="ChEBI" id="CHEBI:29033"/>
    </cofactor>
    <text evidence="5">Binds 1 Fe(2+) ion per subunit.</text>
</comment>
<dbReference type="SUPFAM" id="SSF51197">
    <property type="entry name" value="Clavaminate synthase-like"/>
    <property type="match status" value="1"/>
</dbReference>
<dbReference type="InParanoid" id="B4NPF7"/>
<dbReference type="GO" id="GO:0035513">
    <property type="term" value="P:oxidative RNA demethylation"/>
    <property type="evidence" value="ECO:0007669"/>
    <property type="project" value="TreeGrafter"/>
</dbReference>
<dbReference type="EMBL" id="CH964291">
    <property type="protein sequence ID" value="EDW86397.1"/>
    <property type="molecule type" value="Genomic_DNA"/>
</dbReference>
<dbReference type="InterPro" id="IPR004574">
    <property type="entry name" value="Alkb"/>
</dbReference>
<dbReference type="GO" id="GO:0005737">
    <property type="term" value="C:cytoplasm"/>
    <property type="evidence" value="ECO:0007669"/>
    <property type="project" value="TreeGrafter"/>
</dbReference>
<feature type="binding site" evidence="5">
    <location>
        <position position="203"/>
    </location>
    <ligand>
        <name>Fe cation</name>
        <dbReference type="ChEBI" id="CHEBI:24875"/>
        <note>catalytic</note>
    </ligand>
</feature>
<evidence type="ECO:0000313" key="8">
    <source>
        <dbReference type="Proteomes" id="UP000007798"/>
    </source>
</evidence>
<dbReference type="InterPro" id="IPR027450">
    <property type="entry name" value="AlkB-like"/>
</dbReference>
<dbReference type="PANTHER" id="PTHR16557:SF2">
    <property type="entry name" value="NUCLEIC ACID DIOXYGENASE ALKBH1"/>
    <property type="match status" value="1"/>
</dbReference>
<dbReference type="OrthoDB" id="6614653at2759"/>
<dbReference type="FunCoup" id="B4NPF7">
    <property type="interactions" value="2490"/>
</dbReference>
<dbReference type="AlphaFoldDB" id="B4NPF7"/>
<dbReference type="OMA" id="YKRRDPP"/>
<evidence type="ECO:0000313" key="7">
    <source>
        <dbReference type="EMBL" id="EDW86397.1"/>
    </source>
</evidence>
<dbReference type="Proteomes" id="UP000007798">
    <property type="component" value="Unassembled WGS sequence"/>
</dbReference>
<sequence length="323" mass="37072">MFKSSFKHYKMRSVEPDLSEVVDFDNCDNDFGDVLQSRLAMPVTIGESSISPPPFLQPLSKWRCYTLAKHSGLMVIRNPFTNLGQRYWIARCLRDYPCAPNIVNLNEDLFPPAARANWWSELQSCADIQKAHRLKVAMRWTTLGYHHNWNTKVYDEETHSPFPQDLSKMCEFFATVLGHSNYASQAAIVNYYPIGSTLSGHTDHSEPNQTAPLFSFSFGQSCIFLIGGKTLDERPTALYLRSGDVLIMSNESRLCYHAVPRVMNAPEEPWSSIDDNTDELANHLDNLALNMELYRRVNDKDFWLPFANYVKDSRINMNVRQVL</sequence>
<name>B4NPF7_DROWI</name>
<dbReference type="GO" id="GO:0008198">
    <property type="term" value="F:ferrous iron binding"/>
    <property type="evidence" value="ECO:0007669"/>
    <property type="project" value="TreeGrafter"/>
</dbReference>
<keyword evidence="4 5" id="KW-0408">Iron</keyword>
<dbReference type="STRING" id="7260.B4NPF7"/>
<gene>
    <name evidence="7" type="primary">Dwil\GK17779</name>
    <name evidence="7" type="ORF">Dwil_GK17779</name>
</gene>
<feature type="binding site" evidence="5">
    <location>
        <position position="201"/>
    </location>
    <ligand>
        <name>Fe cation</name>
        <dbReference type="ChEBI" id="CHEBI:24875"/>
        <note>catalytic</note>
    </ligand>
</feature>
<organism evidence="7 8">
    <name type="scientific">Drosophila willistoni</name>
    <name type="common">Fruit fly</name>
    <dbReference type="NCBI Taxonomy" id="7260"/>
    <lineage>
        <taxon>Eukaryota</taxon>
        <taxon>Metazoa</taxon>
        <taxon>Ecdysozoa</taxon>
        <taxon>Arthropoda</taxon>
        <taxon>Hexapoda</taxon>
        <taxon>Insecta</taxon>
        <taxon>Pterygota</taxon>
        <taxon>Neoptera</taxon>
        <taxon>Endopterygota</taxon>
        <taxon>Diptera</taxon>
        <taxon>Brachycera</taxon>
        <taxon>Muscomorpha</taxon>
        <taxon>Ephydroidea</taxon>
        <taxon>Drosophilidae</taxon>
        <taxon>Drosophila</taxon>
        <taxon>Sophophora</taxon>
    </lineage>
</organism>
<evidence type="ECO:0000256" key="4">
    <source>
        <dbReference type="ARBA" id="ARBA00023004"/>
    </source>
</evidence>
<dbReference type="GO" id="GO:0035516">
    <property type="term" value="F:broad specificity oxidative DNA demethylase activity"/>
    <property type="evidence" value="ECO:0007669"/>
    <property type="project" value="TreeGrafter"/>
</dbReference>